<gene>
    <name evidence="1" type="ORF">ROSSTS7063_01041</name>
</gene>
<organism evidence="1 2">
    <name type="scientific">Blautia obeum</name>
    <dbReference type="NCBI Taxonomy" id="40520"/>
    <lineage>
        <taxon>Bacteria</taxon>
        <taxon>Bacillati</taxon>
        <taxon>Bacillota</taxon>
        <taxon>Clostridia</taxon>
        <taxon>Lachnospirales</taxon>
        <taxon>Lachnospiraceae</taxon>
        <taxon>Blautia</taxon>
    </lineage>
</organism>
<accession>A0A564SYM7</accession>
<evidence type="ECO:0000313" key="1">
    <source>
        <dbReference type="EMBL" id="VUW99520.1"/>
    </source>
</evidence>
<protein>
    <submittedName>
        <fullName evidence="1">Uncharacterized protein</fullName>
    </submittedName>
</protein>
<keyword evidence="2" id="KW-1185">Reference proteome</keyword>
<dbReference type="EMBL" id="CABHNB010000017">
    <property type="protein sequence ID" value="VUW99520.1"/>
    <property type="molecule type" value="Genomic_DNA"/>
</dbReference>
<sequence>MDFKMNAVIHKGKDYEKSLRTFQNKRMEYIEHELRAFDSQTLFCCLNDLRQRGRTMEEITGIAV</sequence>
<dbReference type="Proteomes" id="UP000409147">
    <property type="component" value="Unassembled WGS sequence"/>
</dbReference>
<reference evidence="1 2" key="1">
    <citation type="submission" date="2019-07" db="EMBL/GenBank/DDBJ databases">
        <authorList>
            <person name="Hibberd C M."/>
            <person name="Gehrig L. J."/>
            <person name="Chang H.-W."/>
            <person name="Venkatesh S."/>
        </authorList>
    </citation>
    <scope>NUCLEOTIDE SEQUENCE [LARGE SCALE GENOMIC DNA]</scope>
    <source>
        <strain evidence="1">Ruminococcus_obeum_SSTS_Bg7063</strain>
    </source>
</reference>
<dbReference type="RefSeq" id="WP_144368611.1">
    <property type="nucleotide sequence ID" value="NZ_CABHNB010000017.1"/>
</dbReference>
<dbReference type="AlphaFoldDB" id="A0A564SYM7"/>
<name>A0A564SYM7_9FIRM</name>
<evidence type="ECO:0000313" key="2">
    <source>
        <dbReference type="Proteomes" id="UP000409147"/>
    </source>
</evidence>
<proteinExistence type="predicted"/>